<evidence type="ECO:0000313" key="5">
    <source>
        <dbReference type="Proteomes" id="UP000029067"/>
    </source>
</evidence>
<proteinExistence type="predicted"/>
<accession>A0A087AVY2</accession>
<dbReference type="InterPro" id="IPR036271">
    <property type="entry name" value="Tet_transcr_reg_TetR-rel_C_sf"/>
</dbReference>
<dbReference type="Pfam" id="PF13305">
    <property type="entry name" value="TetR_C_33"/>
    <property type="match status" value="1"/>
</dbReference>
<comment type="caution">
    <text evidence="4">The sequence shown here is derived from an EMBL/GenBank/DDBJ whole genome shotgun (WGS) entry which is preliminary data.</text>
</comment>
<dbReference type="SUPFAM" id="SSF48498">
    <property type="entry name" value="Tetracyclin repressor-like, C-terminal domain"/>
    <property type="match status" value="1"/>
</dbReference>
<evidence type="ECO:0000313" key="4">
    <source>
        <dbReference type="EMBL" id="KFI62932.1"/>
    </source>
</evidence>
<dbReference type="InterPro" id="IPR025996">
    <property type="entry name" value="MT1864/Rv1816-like_C"/>
</dbReference>
<dbReference type="OrthoDB" id="3173376at2"/>
<dbReference type="eggNOG" id="COG1309">
    <property type="taxonomic scope" value="Bacteria"/>
</dbReference>
<dbReference type="Gene3D" id="1.10.357.10">
    <property type="entry name" value="Tetracycline Repressor, domain 2"/>
    <property type="match status" value="1"/>
</dbReference>
<protein>
    <submittedName>
        <fullName evidence="4">TetR family transcriptional regulator</fullName>
    </submittedName>
</protein>
<sequence length="190" mass="21433">MPPRKRHNAQDILDGALSIVRESGPDALTARSLAQRLGCSVKPIFDAFGSMEGVHHAVWKRAQELYAGRVRQAVESGAYPPYQASGMAYIGFAHDEPQLFRMRFMRPITQEERRTQAHDLEPVIDVLADQLGIDHEEAERFHLEVWVGVHGLASMIATGYLDLDQAFVNRSVDDLYLALRDYHIKEGHRG</sequence>
<organism evidence="4 5">
    <name type="scientific">Bifidobacterium cuniculi</name>
    <dbReference type="NCBI Taxonomy" id="1688"/>
    <lineage>
        <taxon>Bacteria</taxon>
        <taxon>Bacillati</taxon>
        <taxon>Actinomycetota</taxon>
        <taxon>Actinomycetes</taxon>
        <taxon>Bifidobacteriales</taxon>
        <taxon>Bifidobacteriaceae</taxon>
        <taxon>Bifidobacterium</taxon>
    </lineage>
</organism>
<reference evidence="4 5" key="1">
    <citation type="submission" date="2014-03" db="EMBL/GenBank/DDBJ databases">
        <title>Genomics of Bifidobacteria.</title>
        <authorList>
            <person name="Ventura M."/>
            <person name="Milani C."/>
            <person name="Lugli G.A."/>
        </authorList>
    </citation>
    <scope>NUCLEOTIDE SEQUENCE [LARGE SCALE GENOMIC DNA]</scope>
    <source>
        <strain evidence="4 5">LMG 10738</strain>
    </source>
</reference>
<gene>
    <name evidence="4" type="ORF">BCUN_0763</name>
</gene>
<dbReference type="RefSeq" id="WP_033517446.1">
    <property type="nucleotide sequence ID" value="NZ_JGYV01000010.1"/>
</dbReference>
<dbReference type="EMBL" id="JGYV01000010">
    <property type="protein sequence ID" value="KFI62932.1"/>
    <property type="molecule type" value="Genomic_DNA"/>
</dbReference>
<name>A0A087AVY2_9BIFI</name>
<keyword evidence="5" id="KW-1185">Reference proteome</keyword>
<keyword evidence="2" id="KW-0804">Transcription</keyword>
<keyword evidence="1" id="KW-0805">Transcription regulation</keyword>
<evidence type="ECO:0000259" key="3">
    <source>
        <dbReference type="Pfam" id="PF13305"/>
    </source>
</evidence>
<dbReference type="SUPFAM" id="SSF46689">
    <property type="entry name" value="Homeodomain-like"/>
    <property type="match status" value="1"/>
</dbReference>
<dbReference type="InterPro" id="IPR009057">
    <property type="entry name" value="Homeodomain-like_sf"/>
</dbReference>
<feature type="domain" description="HTH-type transcriptional regulator MT1864/Rv1816-like C-terminal" evidence="3">
    <location>
        <begin position="84"/>
        <end position="174"/>
    </location>
</feature>
<evidence type="ECO:0000256" key="1">
    <source>
        <dbReference type="ARBA" id="ARBA00023015"/>
    </source>
</evidence>
<dbReference type="AlphaFoldDB" id="A0A087AVY2"/>
<dbReference type="STRING" id="1688.BCUN_0763"/>
<evidence type="ECO:0000256" key="2">
    <source>
        <dbReference type="ARBA" id="ARBA00023163"/>
    </source>
</evidence>
<dbReference type="Proteomes" id="UP000029067">
    <property type="component" value="Unassembled WGS sequence"/>
</dbReference>